<evidence type="ECO:0000313" key="1">
    <source>
        <dbReference type="EMBL" id="JAD21197.1"/>
    </source>
</evidence>
<dbReference type="AlphaFoldDB" id="A0A0A8YDN1"/>
<name>A0A0A8YDN1_ARUDO</name>
<dbReference type="EMBL" id="GBRH01276698">
    <property type="protein sequence ID" value="JAD21197.1"/>
    <property type="molecule type" value="Transcribed_RNA"/>
</dbReference>
<protein>
    <submittedName>
        <fullName evidence="1">Uncharacterized protein</fullName>
    </submittedName>
</protein>
<proteinExistence type="predicted"/>
<reference evidence="1" key="2">
    <citation type="journal article" date="2015" name="Data Brief">
        <title>Shoot transcriptome of the giant reed, Arundo donax.</title>
        <authorList>
            <person name="Barrero R.A."/>
            <person name="Guerrero F.D."/>
            <person name="Moolhuijzen P."/>
            <person name="Goolsby J.A."/>
            <person name="Tidwell J."/>
            <person name="Bellgard S.E."/>
            <person name="Bellgard M.I."/>
        </authorList>
    </citation>
    <scope>NUCLEOTIDE SEQUENCE</scope>
    <source>
        <tissue evidence="1">Shoot tissue taken approximately 20 cm above the soil surface</tissue>
    </source>
</reference>
<accession>A0A0A8YDN1</accession>
<reference evidence="1" key="1">
    <citation type="submission" date="2014-09" db="EMBL/GenBank/DDBJ databases">
        <authorList>
            <person name="Magalhaes I.L.F."/>
            <person name="Oliveira U."/>
            <person name="Santos F.R."/>
            <person name="Vidigal T.H.D.A."/>
            <person name="Brescovit A.D."/>
            <person name="Santos A.J."/>
        </authorList>
    </citation>
    <scope>NUCLEOTIDE SEQUENCE</scope>
    <source>
        <tissue evidence="1">Shoot tissue taken approximately 20 cm above the soil surface</tissue>
    </source>
</reference>
<sequence length="49" mass="5618">MRLIISTTNSILPFAVCSIIMHKFCKDNTISWKVSMYFSLTSMQFGGHM</sequence>
<organism evidence="1">
    <name type="scientific">Arundo donax</name>
    <name type="common">Giant reed</name>
    <name type="synonym">Donax arundinaceus</name>
    <dbReference type="NCBI Taxonomy" id="35708"/>
    <lineage>
        <taxon>Eukaryota</taxon>
        <taxon>Viridiplantae</taxon>
        <taxon>Streptophyta</taxon>
        <taxon>Embryophyta</taxon>
        <taxon>Tracheophyta</taxon>
        <taxon>Spermatophyta</taxon>
        <taxon>Magnoliopsida</taxon>
        <taxon>Liliopsida</taxon>
        <taxon>Poales</taxon>
        <taxon>Poaceae</taxon>
        <taxon>PACMAD clade</taxon>
        <taxon>Arundinoideae</taxon>
        <taxon>Arundineae</taxon>
        <taxon>Arundo</taxon>
    </lineage>
</organism>